<comment type="similarity">
    <text evidence="1">Belongs to the ribosome association toxin RatA family.</text>
</comment>
<accession>A0ABX8MJS2</accession>
<proteinExistence type="inferred from homology"/>
<organism evidence="4 5">
    <name type="scientific">Pseudomonas sessilinigenes</name>
    <dbReference type="NCBI Taxonomy" id="658629"/>
    <lineage>
        <taxon>Bacteria</taxon>
        <taxon>Pseudomonadati</taxon>
        <taxon>Pseudomonadota</taxon>
        <taxon>Gammaproteobacteria</taxon>
        <taxon>Pseudomonadales</taxon>
        <taxon>Pseudomonadaceae</taxon>
        <taxon>Pseudomonas</taxon>
    </lineage>
</organism>
<evidence type="ECO:0000256" key="1">
    <source>
        <dbReference type="ARBA" id="ARBA00008918"/>
    </source>
</evidence>
<sequence length="151" mass="17494">MRKVLIHTHLPDCEADAVFTALHDFSAYPEYCQSVRAVQVQPLDDHQALSAWEVNFQNGILKWQERDRFDPEQRRIQFEQFEGDIEHFSGCWQVCPKNHGSLLIFEAQFDLGIPMLADMLDPIAQQAIEENIRSIIHGLFFVRRTEAGRAP</sequence>
<evidence type="ECO:0000256" key="2">
    <source>
        <dbReference type="ARBA" id="ARBA00022649"/>
    </source>
</evidence>
<evidence type="ECO:0000313" key="4">
    <source>
        <dbReference type="EMBL" id="QXH39470.1"/>
    </source>
</evidence>
<dbReference type="EMBL" id="CP077074">
    <property type="protein sequence ID" value="QXH39470.1"/>
    <property type="molecule type" value="Genomic_DNA"/>
</dbReference>
<dbReference type="Proteomes" id="UP000693952">
    <property type="component" value="Chromosome"/>
</dbReference>
<evidence type="ECO:0000259" key="3">
    <source>
        <dbReference type="Pfam" id="PF03364"/>
    </source>
</evidence>
<feature type="domain" description="Coenzyme Q-binding protein COQ10 START" evidence="3">
    <location>
        <begin position="14"/>
        <end position="134"/>
    </location>
</feature>
<reference evidence="4" key="1">
    <citation type="submission" date="2021-06" db="EMBL/GenBank/DDBJ databases">
        <title>Updating the genus Pseudomonas: Description of 43 new species and partition of the Pseudomonas putida group.</title>
        <authorList>
            <person name="Girard L."/>
            <person name="Lood C."/>
            <person name="Vandamme P."/>
            <person name="Rokni-Zadeh H."/>
            <person name="van Noort V."/>
            <person name="Hofte M."/>
            <person name="Lavigne R."/>
            <person name="De Mot R."/>
        </authorList>
    </citation>
    <scope>NUCLEOTIDE SEQUENCE</scope>
    <source>
        <strain evidence="4">CMR12a</strain>
    </source>
</reference>
<protein>
    <submittedName>
        <fullName evidence="4">SRPBCC family protein</fullName>
    </submittedName>
</protein>
<dbReference type="RefSeq" id="WP_124347569.1">
    <property type="nucleotide sequence ID" value="NZ_CP027706.1"/>
</dbReference>
<dbReference type="InterPro" id="IPR005031">
    <property type="entry name" value="COQ10_START"/>
</dbReference>
<dbReference type="SUPFAM" id="SSF55961">
    <property type="entry name" value="Bet v1-like"/>
    <property type="match status" value="1"/>
</dbReference>
<dbReference type="InterPro" id="IPR023393">
    <property type="entry name" value="START-like_dom_sf"/>
</dbReference>
<evidence type="ECO:0000313" key="5">
    <source>
        <dbReference type="Proteomes" id="UP000693952"/>
    </source>
</evidence>
<dbReference type="Pfam" id="PF03364">
    <property type="entry name" value="Polyketide_cyc"/>
    <property type="match status" value="1"/>
</dbReference>
<keyword evidence="2" id="KW-1277">Toxin-antitoxin system</keyword>
<dbReference type="Gene3D" id="3.30.530.20">
    <property type="match status" value="1"/>
</dbReference>
<keyword evidence="5" id="KW-1185">Reference proteome</keyword>
<name>A0ABX8MJS2_9PSED</name>
<gene>
    <name evidence="4" type="ORF">KSS89_25105</name>
</gene>